<keyword evidence="2" id="KW-1185">Reference proteome</keyword>
<sequence length="118" mass="13629">MRDEYHGWDEEDEQKGTWKFANVHGYKKEEDCFVIDHFGDRPKVREVISAMMAATKQFKCKLHVLKSDSTTPTLDKLSDASMLKMAPVRGSEHVDEVGILSIRATPPPKPKPWWKIWS</sequence>
<dbReference type="Proteomes" id="UP000315010">
    <property type="component" value="Unassembled WGS sequence"/>
</dbReference>
<gene>
    <name evidence="1" type="ORF">CA13_64410</name>
</gene>
<reference evidence="1 2" key="1">
    <citation type="submission" date="2019-02" db="EMBL/GenBank/DDBJ databases">
        <title>Deep-cultivation of Planctomycetes and their phenomic and genomic characterization uncovers novel biology.</title>
        <authorList>
            <person name="Wiegand S."/>
            <person name="Jogler M."/>
            <person name="Boedeker C."/>
            <person name="Pinto D."/>
            <person name="Vollmers J."/>
            <person name="Rivas-Marin E."/>
            <person name="Kohn T."/>
            <person name="Peeters S.H."/>
            <person name="Heuer A."/>
            <person name="Rast P."/>
            <person name="Oberbeckmann S."/>
            <person name="Bunk B."/>
            <person name="Jeske O."/>
            <person name="Meyerdierks A."/>
            <person name="Storesund J.E."/>
            <person name="Kallscheuer N."/>
            <person name="Luecker S."/>
            <person name="Lage O.M."/>
            <person name="Pohl T."/>
            <person name="Merkel B.J."/>
            <person name="Hornburger P."/>
            <person name="Mueller R.-W."/>
            <person name="Bruemmer F."/>
            <person name="Labrenz M."/>
            <person name="Spormann A.M."/>
            <person name="Op Den Camp H."/>
            <person name="Overmann J."/>
            <person name="Amann R."/>
            <person name="Jetten M.S.M."/>
            <person name="Mascher T."/>
            <person name="Medema M.H."/>
            <person name="Devos D.P."/>
            <person name="Kaster A.-K."/>
            <person name="Ovreas L."/>
            <person name="Rohde M."/>
            <person name="Galperin M.Y."/>
            <person name="Jogler C."/>
        </authorList>
    </citation>
    <scope>NUCLEOTIDE SEQUENCE [LARGE SCALE GENOMIC DNA]</scope>
    <source>
        <strain evidence="1 2">CA13</strain>
    </source>
</reference>
<dbReference type="OrthoDB" id="283346at2"/>
<dbReference type="EMBL" id="SJPJ01000001">
    <property type="protein sequence ID" value="TWT84959.1"/>
    <property type="molecule type" value="Genomic_DNA"/>
</dbReference>
<protein>
    <submittedName>
        <fullName evidence="1">Uncharacterized protein</fullName>
    </submittedName>
</protein>
<comment type="caution">
    <text evidence="1">The sequence shown here is derived from an EMBL/GenBank/DDBJ whole genome shotgun (WGS) entry which is preliminary data.</text>
</comment>
<accession>A0A5C5ZC17</accession>
<dbReference type="AlphaFoldDB" id="A0A5C5ZC17"/>
<dbReference type="RefSeq" id="WP_146402900.1">
    <property type="nucleotide sequence ID" value="NZ_SJPJ01000001.1"/>
</dbReference>
<evidence type="ECO:0000313" key="2">
    <source>
        <dbReference type="Proteomes" id="UP000315010"/>
    </source>
</evidence>
<evidence type="ECO:0000313" key="1">
    <source>
        <dbReference type="EMBL" id="TWT84959.1"/>
    </source>
</evidence>
<organism evidence="1 2">
    <name type="scientific">Novipirellula herctigrandis</name>
    <dbReference type="NCBI Taxonomy" id="2527986"/>
    <lineage>
        <taxon>Bacteria</taxon>
        <taxon>Pseudomonadati</taxon>
        <taxon>Planctomycetota</taxon>
        <taxon>Planctomycetia</taxon>
        <taxon>Pirellulales</taxon>
        <taxon>Pirellulaceae</taxon>
        <taxon>Novipirellula</taxon>
    </lineage>
</organism>
<proteinExistence type="predicted"/>
<name>A0A5C5ZC17_9BACT</name>